<feature type="region of interest" description="Disordered" evidence="1">
    <location>
        <begin position="39"/>
        <end position="124"/>
    </location>
</feature>
<reference evidence="2" key="1">
    <citation type="journal article" date="2022" name="Int. J. Mol. Sci.">
        <title>Draft Genome of Tanacetum Coccineum: Genomic Comparison of Closely Related Tanacetum-Family Plants.</title>
        <authorList>
            <person name="Yamashiro T."/>
            <person name="Shiraishi A."/>
            <person name="Nakayama K."/>
            <person name="Satake H."/>
        </authorList>
    </citation>
    <scope>NUCLEOTIDE SEQUENCE</scope>
</reference>
<feature type="compositionally biased region" description="Polar residues" evidence="1">
    <location>
        <begin position="39"/>
        <end position="53"/>
    </location>
</feature>
<dbReference type="Proteomes" id="UP001151760">
    <property type="component" value="Unassembled WGS sequence"/>
</dbReference>
<sequence length="124" mass="13505">MAKRDNFSSGGGDDEGSAASNSVMPAFRRLVIVDRNYNPQKPLYSQSFGTDQRSTLEGRSGKLGAPPPPPRPPHPLNSHQQTCHHQMTPLIKNESHPSAGWSADPPQGSSLSLTFRLPDRSQTM</sequence>
<evidence type="ECO:0000313" key="2">
    <source>
        <dbReference type="EMBL" id="GJS98638.1"/>
    </source>
</evidence>
<comment type="caution">
    <text evidence="2">The sequence shown here is derived from an EMBL/GenBank/DDBJ whole genome shotgun (WGS) entry which is preliminary data.</text>
</comment>
<feature type="region of interest" description="Disordered" evidence="1">
    <location>
        <begin position="1"/>
        <end position="23"/>
    </location>
</feature>
<organism evidence="2 3">
    <name type="scientific">Tanacetum coccineum</name>
    <dbReference type="NCBI Taxonomy" id="301880"/>
    <lineage>
        <taxon>Eukaryota</taxon>
        <taxon>Viridiplantae</taxon>
        <taxon>Streptophyta</taxon>
        <taxon>Embryophyta</taxon>
        <taxon>Tracheophyta</taxon>
        <taxon>Spermatophyta</taxon>
        <taxon>Magnoliopsida</taxon>
        <taxon>eudicotyledons</taxon>
        <taxon>Gunneridae</taxon>
        <taxon>Pentapetalae</taxon>
        <taxon>asterids</taxon>
        <taxon>campanulids</taxon>
        <taxon>Asterales</taxon>
        <taxon>Asteraceae</taxon>
        <taxon>Asteroideae</taxon>
        <taxon>Anthemideae</taxon>
        <taxon>Anthemidinae</taxon>
        <taxon>Tanacetum</taxon>
    </lineage>
</organism>
<dbReference type="EMBL" id="BQNB010012059">
    <property type="protein sequence ID" value="GJS98638.1"/>
    <property type="molecule type" value="Genomic_DNA"/>
</dbReference>
<proteinExistence type="predicted"/>
<evidence type="ECO:0000256" key="1">
    <source>
        <dbReference type="SAM" id="MobiDB-lite"/>
    </source>
</evidence>
<protein>
    <submittedName>
        <fullName evidence="2">Uncharacterized protein</fullName>
    </submittedName>
</protein>
<name>A0ABQ5A9C5_9ASTR</name>
<evidence type="ECO:0000313" key="3">
    <source>
        <dbReference type="Proteomes" id="UP001151760"/>
    </source>
</evidence>
<reference evidence="2" key="2">
    <citation type="submission" date="2022-01" db="EMBL/GenBank/DDBJ databases">
        <authorList>
            <person name="Yamashiro T."/>
            <person name="Shiraishi A."/>
            <person name="Satake H."/>
            <person name="Nakayama K."/>
        </authorList>
    </citation>
    <scope>NUCLEOTIDE SEQUENCE</scope>
</reference>
<feature type="compositionally biased region" description="Pro residues" evidence="1">
    <location>
        <begin position="65"/>
        <end position="75"/>
    </location>
</feature>
<accession>A0ABQ5A9C5</accession>
<keyword evidence="3" id="KW-1185">Reference proteome</keyword>
<gene>
    <name evidence="2" type="ORF">Tco_0819808</name>
</gene>